<keyword evidence="3 5" id="KW-0732">Signal</keyword>
<evidence type="ECO:0000313" key="6">
    <source>
        <dbReference type="EMBL" id="GAN80647.1"/>
    </source>
</evidence>
<dbReference type="OrthoDB" id="9813777at2"/>
<dbReference type="Gene3D" id="3.40.190.10">
    <property type="entry name" value="Periplasmic binding protein-like II"/>
    <property type="match status" value="2"/>
</dbReference>
<accession>A0A0D6PG79</accession>
<dbReference type="EMBL" id="BANC01000054">
    <property type="protein sequence ID" value="GAN80647.1"/>
    <property type="molecule type" value="Genomic_DNA"/>
</dbReference>
<protein>
    <submittedName>
        <fullName evidence="6">Transporter substrate-binding periplasmic protein</fullName>
    </submittedName>
</protein>
<dbReference type="GO" id="GO:0015846">
    <property type="term" value="P:polyamine transport"/>
    <property type="evidence" value="ECO:0007669"/>
    <property type="project" value="InterPro"/>
</dbReference>
<evidence type="ECO:0000256" key="5">
    <source>
        <dbReference type="SAM" id="SignalP"/>
    </source>
</evidence>
<dbReference type="SUPFAM" id="SSF53850">
    <property type="entry name" value="Periplasmic binding protein-like II"/>
    <property type="match status" value="1"/>
</dbReference>
<dbReference type="STRING" id="1120923.SAMN02746095_00759"/>
<keyword evidence="2" id="KW-0813">Transport</keyword>
<name>A0A0D6PG79_9PROT</name>
<evidence type="ECO:0000256" key="2">
    <source>
        <dbReference type="ARBA" id="ARBA00022448"/>
    </source>
</evidence>
<dbReference type="GO" id="GO:0019808">
    <property type="term" value="F:polyamine binding"/>
    <property type="evidence" value="ECO:0007669"/>
    <property type="project" value="InterPro"/>
</dbReference>
<evidence type="ECO:0000313" key="7">
    <source>
        <dbReference type="Proteomes" id="UP000032668"/>
    </source>
</evidence>
<keyword evidence="4" id="KW-0574">Periplasm</keyword>
<dbReference type="Proteomes" id="UP000032668">
    <property type="component" value="Unassembled WGS sequence"/>
</dbReference>
<comment type="subcellular location">
    <subcellularLocation>
        <location evidence="1">Periplasm</location>
    </subcellularLocation>
</comment>
<dbReference type="Pfam" id="PF13416">
    <property type="entry name" value="SBP_bac_8"/>
    <property type="match status" value="1"/>
</dbReference>
<dbReference type="CDD" id="cd13588">
    <property type="entry name" value="PBP2_polyamine_1"/>
    <property type="match status" value="1"/>
</dbReference>
<comment type="caution">
    <text evidence="6">The sequence shown here is derived from an EMBL/GenBank/DDBJ whole genome shotgun (WGS) entry which is preliminary data.</text>
</comment>
<feature type="signal peptide" evidence="5">
    <location>
        <begin position="1"/>
        <end position="28"/>
    </location>
</feature>
<evidence type="ECO:0000256" key="3">
    <source>
        <dbReference type="ARBA" id="ARBA00022729"/>
    </source>
</evidence>
<dbReference type="PANTHER" id="PTHR30222">
    <property type="entry name" value="SPERMIDINE/PUTRESCINE-BINDING PERIPLASMIC PROTEIN"/>
    <property type="match status" value="1"/>
</dbReference>
<evidence type="ECO:0000256" key="1">
    <source>
        <dbReference type="ARBA" id="ARBA00004418"/>
    </source>
</evidence>
<dbReference type="InterPro" id="IPR001188">
    <property type="entry name" value="Sperm_putr-bd"/>
</dbReference>
<proteinExistence type="predicted"/>
<dbReference type="InterPro" id="IPR006059">
    <property type="entry name" value="SBP"/>
</dbReference>
<sequence>MRDGFKRKLAKLALYLSVSLPFVQGAAAAEPLQAIGKGEGVLNVIAWEGYAQDDWVKPFEAATGCMVHAKYAGSSDEMVALMRSGGGNQYDVVSASGDATLRLIYGHDVQPINIALIPAWKNFIPQLKSPAFNTVKGVHYGVSYEWGPNTLLYNTKVFPTAPSSWSVIYNPKYKGKITVPDNPIQIADAALYLSKKDPALGITDPYELNQTQMNAVVKLLKAQSRLIKKYWALASDEIQLFTSGDAVVGAAWPYQTNTLQAAKVPVAETIPQEGATGWADTWMIAAKAPHPNCAYEWINWVTTPKVQAEQAIYFGETPANTLACKEMDAQQPGSCAQYHANAPASYFDQIKFWKTPRKDCGNGKYNCLDYSAWQREWQIIKG</sequence>
<dbReference type="AlphaFoldDB" id="A0A0D6PG79"/>
<gene>
    <name evidence="6" type="ORF">Aam_055_027</name>
</gene>
<keyword evidence="7" id="KW-1185">Reference proteome</keyword>
<reference evidence="6 7" key="1">
    <citation type="submission" date="2012-11" db="EMBL/GenBank/DDBJ databases">
        <title>Whole genome sequence of Acidocella aminolytica 101 = DSM 11237.</title>
        <authorList>
            <person name="Azuma Y."/>
            <person name="Higashiura N."/>
            <person name="Hirakawa H."/>
            <person name="Matsushita K."/>
        </authorList>
    </citation>
    <scope>NUCLEOTIDE SEQUENCE [LARGE SCALE GENOMIC DNA]</scope>
    <source>
        <strain evidence="7">101 / DSM 11237</strain>
    </source>
</reference>
<dbReference type="GO" id="GO:0042597">
    <property type="term" value="C:periplasmic space"/>
    <property type="evidence" value="ECO:0007669"/>
    <property type="project" value="UniProtKB-SubCell"/>
</dbReference>
<feature type="chain" id="PRO_5010230472" evidence="5">
    <location>
        <begin position="29"/>
        <end position="382"/>
    </location>
</feature>
<evidence type="ECO:0000256" key="4">
    <source>
        <dbReference type="ARBA" id="ARBA00022764"/>
    </source>
</evidence>
<dbReference type="PANTHER" id="PTHR30222:SF18">
    <property type="entry name" value="BIFUNCTIONAL POLYHYDROXYBUTYRATE SYNTHASE _ ABC TRANSPORTER PERIPLASMIC BINDING PROTEIN-RELATED"/>
    <property type="match status" value="1"/>
</dbReference>
<organism evidence="6 7">
    <name type="scientific">Acidocella aminolytica 101 = DSM 11237</name>
    <dbReference type="NCBI Taxonomy" id="1120923"/>
    <lineage>
        <taxon>Bacteria</taxon>
        <taxon>Pseudomonadati</taxon>
        <taxon>Pseudomonadota</taxon>
        <taxon>Alphaproteobacteria</taxon>
        <taxon>Acetobacterales</taxon>
        <taxon>Acidocellaceae</taxon>
        <taxon>Acidocella</taxon>
    </lineage>
</organism>
<dbReference type="PRINTS" id="PR00909">
    <property type="entry name" value="SPERMDNBNDNG"/>
</dbReference>